<gene>
    <name evidence="1" type="ORF">ACERLL_06025</name>
</gene>
<dbReference type="InterPro" id="IPR027417">
    <property type="entry name" value="P-loop_NTPase"/>
</dbReference>
<dbReference type="RefSeq" id="WP_373655166.1">
    <property type="nucleotide sequence ID" value="NZ_JBGUAW010000003.1"/>
</dbReference>
<keyword evidence="2" id="KW-1185">Reference proteome</keyword>
<organism evidence="1 2">
    <name type="scientific">Thiohalorhabdus methylotrophus</name>
    <dbReference type="NCBI Taxonomy" id="3242694"/>
    <lineage>
        <taxon>Bacteria</taxon>
        <taxon>Pseudomonadati</taxon>
        <taxon>Pseudomonadota</taxon>
        <taxon>Gammaproteobacteria</taxon>
        <taxon>Thiohalorhabdales</taxon>
        <taxon>Thiohalorhabdaceae</taxon>
        <taxon>Thiohalorhabdus</taxon>
    </lineage>
</organism>
<reference evidence="1 2" key="1">
    <citation type="submission" date="2024-08" db="EMBL/GenBank/DDBJ databases">
        <title>Whole-genome sequencing of halo(alkali)philic microorganisms from hypersaline lakes.</title>
        <authorList>
            <person name="Sorokin D.Y."/>
            <person name="Merkel A.Y."/>
            <person name="Messina E."/>
            <person name="Yakimov M."/>
        </authorList>
    </citation>
    <scope>NUCLEOTIDE SEQUENCE [LARGE SCALE GENOMIC DNA]</scope>
    <source>
        <strain evidence="1 2">Cl-TMA</strain>
    </source>
</reference>
<dbReference type="Proteomes" id="UP001575181">
    <property type="component" value="Unassembled WGS sequence"/>
</dbReference>
<evidence type="ECO:0000313" key="2">
    <source>
        <dbReference type="Proteomes" id="UP001575181"/>
    </source>
</evidence>
<dbReference type="SUPFAM" id="SSF52540">
    <property type="entry name" value="P-loop containing nucleoside triphosphate hydrolases"/>
    <property type="match status" value="1"/>
</dbReference>
<sequence length="283" mass="31742">MKVVYITGLGRSGSTLLDVLLNAHSGMVGVGEVHKLRKFARLERSGRPGSLDRIGNSCACGAPTVWDCPFWTRVNAELVSASHGGLAALDLEARDPADFRRDNARLFAAAGRASGTAYVVDSSKRVSRLRRLLAHPELEVVPVHILRDPRGRSNSIRRRNGRLFGPAVQFSYRSLRLFRLLFNRPHWVIRYERLAASPEWEMRPLMDFLGLPLEDGQIRNWADRDNHNLAGNRVRTARDSAIVPDRSWETELDPLAKAGIGLVSAPGRAANRWKERRWRTAPS</sequence>
<accession>A0ABV4TT17</accession>
<protein>
    <submittedName>
        <fullName evidence="1">Sulfotransferase</fullName>
    </submittedName>
</protein>
<name>A0ABV4TT17_9GAMM</name>
<dbReference type="Pfam" id="PF13469">
    <property type="entry name" value="Sulfotransfer_3"/>
    <property type="match status" value="1"/>
</dbReference>
<comment type="caution">
    <text evidence="1">The sequence shown here is derived from an EMBL/GenBank/DDBJ whole genome shotgun (WGS) entry which is preliminary data.</text>
</comment>
<dbReference type="EMBL" id="JBGUAW010000003">
    <property type="protein sequence ID" value="MFA9460383.1"/>
    <property type="molecule type" value="Genomic_DNA"/>
</dbReference>
<dbReference type="Gene3D" id="3.40.50.300">
    <property type="entry name" value="P-loop containing nucleotide triphosphate hydrolases"/>
    <property type="match status" value="1"/>
</dbReference>
<proteinExistence type="predicted"/>
<evidence type="ECO:0000313" key="1">
    <source>
        <dbReference type="EMBL" id="MFA9460383.1"/>
    </source>
</evidence>